<sequence>MAKVKINSISELESYGKNIKDFSDKYEVETNALYRNFTDKAGNDSKGAAVNAYFKKLNTIQSQIFSQLPSAIKKYGEVVTTYVSEIRAAEFVDKCYSSDTGANDLSSLLKGAQTNDIFNLSKDLDEAFKQAADAMGNSPYNTEGDLNKATTDLENAATKRIEKDEAVQEAYSKFTKNLEDETAIIKSFQDILNNAICFSDIPSSAIFQAIANGHLTATQMYYLNIPKTKEDAQALKAIISDKPGDVLKVDPNKISEQMYAVIANEQNDWTLAENNEMWQHFVNALGDYSVERNDIFTNGILKAEDALAQILMIQMYQLYEGKPTLPENATPEQIEEYEEEMKNYQILYDSYQSELNAININTGLMYSLQIFEIGDIYKPGRIRPDIQGMENNYYKTLAEVEIKNGQFEIKIDRGEYINTFRGTSVADLDKARNYKVPDSLYKWESKKYTVTTEYSDFGMEASEYSERIKKLQGEREQAHKDFSENMIKAIAETGLSFIPFGSTAVSVVKTLDAVSDGFKGNEFQSNGTDAIKSARDDYKSLYKKTTGQDIPDTKFDKLWDHWSKLSSGISDAAEAVNTYNSAISKIDQQTFEARNDFMEKILDYGGWDLSENGKSTIANGRFGQYYDFNAVLRVKELNKLGLKGYINNATNLTENDLDAAINKTFTEEDKQVQAYSDVIAYARGKETALKLQDMSPEQLEKFTTIVKNLGRDGMSGLGDYFDKEYQIEEVKPYGAK</sequence>
<proteinExistence type="predicted"/>
<evidence type="ECO:0000313" key="1">
    <source>
        <dbReference type="EMBL" id="WNB83432.1"/>
    </source>
</evidence>
<dbReference type="AlphaFoldDB" id="A0AAX4AXS5"/>
<evidence type="ECO:0000313" key="2">
    <source>
        <dbReference type="Proteomes" id="UP001248323"/>
    </source>
</evidence>
<dbReference type="EMBL" id="CP133988">
    <property type="protein sequence ID" value="WNB83432.1"/>
    <property type="molecule type" value="Genomic_DNA"/>
</dbReference>
<protein>
    <recommendedName>
        <fullName evidence="3">LXG domain-containing protein</fullName>
    </recommendedName>
</protein>
<organism evidence="1 2">
    <name type="scientific">Streptococcus parasanguinis</name>
    <dbReference type="NCBI Taxonomy" id="1318"/>
    <lineage>
        <taxon>Bacteria</taxon>
        <taxon>Bacillati</taxon>
        <taxon>Bacillota</taxon>
        <taxon>Bacilli</taxon>
        <taxon>Lactobacillales</taxon>
        <taxon>Streptococcaceae</taxon>
        <taxon>Streptococcus</taxon>
    </lineage>
</organism>
<gene>
    <name evidence="1" type="ORF">RDV49_00700</name>
</gene>
<accession>A0AAX4AXS5</accession>
<dbReference type="Proteomes" id="UP001248323">
    <property type="component" value="Chromosome"/>
</dbReference>
<dbReference type="RefSeq" id="WP_003009992.1">
    <property type="nucleotide sequence ID" value="NZ_CP133988.1"/>
</dbReference>
<name>A0AAX4AXS5_STRPA</name>
<evidence type="ECO:0008006" key="3">
    <source>
        <dbReference type="Google" id="ProtNLM"/>
    </source>
</evidence>
<reference evidence="1" key="1">
    <citation type="submission" date="2023-09" db="EMBL/GenBank/DDBJ databases">
        <title>Streptococcus_parasanguinius_hifiasm_complete_genome_Zymo_Research_ D6332.</title>
        <authorList>
            <person name="Damerum A."/>
        </authorList>
    </citation>
    <scope>NUCLEOTIDE SEQUENCE</scope>
    <source>
        <strain evidence="1">B-1756</strain>
    </source>
</reference>